<reference evidence="2" key="1">
    <citation type="submission" date="2014-11" db="EMBL/GenBank/DDBJ databases">
        <authorList>
            <person name="Amaro Gonzalez C."/>
        </authorList>
    </citation>
    <scope>NUCLEOTIDE SEQUENCE</scope>
</reference>
<dbReference type="EMBL" id="GBXM01081950">
    <property type="protein sequence ID" value="JAH26627.1"/>
    <property type="molecule type" value="Transcribed_RNA"/>
</dbReference>
<dbReference type="AlphaFoldDB" id="A0A0E9RCU6"/>
<evidence type="ECO:0000313" key="2">
    <source>
        <dbReference type="EMBL" id="JAH26627.1"/>
    </source>
</evidence>
<evidence type="ECO:0000256" key="1">
    <source>
        <dbReference type="SAM" id="MobiDB-lite"/>
    </source>
</evidence>
<accession>A0A0E9RCU6</accession>
<protein>
    <submittedName>
        <fullName evidence="2">Uncharacterized protein</fullName>
    </submittedName>
</protein>
<feature type="region of interest" description="Disordered" evidence="1">
    <location>
        <begin position="1"/>
        <end position="24"/>
    </location>
</feature>
<reference evidence="2" key="2">
    <citation type="journal article" date="2015" name="Fish Shellfish Immunol.">
        <title>Early steps in the European eel (Anguilla anguilla)-Vibrio vulnificus interaction in the gills: Role of the RtxA13 toxin.</title>
        <authorList>
            <person name="Callol A."/>
            <person name="Pajuelo D."/>
            <person name="Ebbesson L."/>
            <person name="Teles M."/>
            <person name="MacKenzie S."/>
            <person name="Amaro C."/>
        </authorList>
    </citation>
    <scope>NUCLEOTIDE SEQUENCE</scope>
</reference>
<feature type="compositionally biased region" description="Polar residues" evidence="1">
    <location>
        <begin position="1"/>
        <end position="17"/>
    </location>
</feature>
<proteinExistence type="predicted"/>
<sequence length="37" mass="4006">MSMSTAQQSVPSNQGQTPKVDLRPYSVGHHLFASECS</sequence>
<name>A0A0E9RCU6_ANGAN</name>
<organism evidence="2">
    <name type="scientific">Anguilla anguilla</name>
    <name type="common">European freshwater eel</name>
    <name type="synonym">Muraena anguilla</name>
    <dbReference type="NCBI Taxonomy" id="7936"/>
    <lineage>
        <taxon>Eukaryota</taxon>
        <taxon>Metazoa</taxon>
        <taxon>Chordata</taxon>
        <taxon>Craniata</taxon>
        <taxon>Vertebrata</taxon>
        <taxon>Euteleostomi</taxon>
        <taxon>Actinopterygii</taxon>
        <taxon>Neopterygii</taxon>
        <taxon>Teleostei</taxon>
        <taxon>Anguilliformes</taxon>
        <taxon>Anguillidae</taxon>
        <taxon>Anguilla</taxon>
    </lineage>
</organism>